<feature type="region of interest" description="Disordered" evidence="1">
    <location>
        <begin position="172"/>
        <end position="201"/>
    </location>
</feature>
<organism evidence="2 3">
    <name type="scientific">Buddleja alternifolia</name>
    <dbReference type="NCBI Taxonomy" id="168488"/>
    <lineage>
        <taxon>Eukaryota</taxon>
        <taxon>Viridiplantae</taxon>
        <taxon>Streptophyta</taxon>
        <taxon>Embryophyta</taxon>
        <taxon>Tracheophyta</taxon>
        <taxon>Spermatophyta</taxon>
        <taxon>Magnoliopsida</taxon>
        <taxon>eudicotyledons</taxon>
        <taxon>Gunneridae</taxon>
        <taxon>Pentapetalae</taxon>
        <taxon>asterids</taxon>
        <taxon>lamiids</taxon>
        <taxon>Lamiales</taxon>
        <taxon>Scrophulariaceae</taxon>
        <taxon>Buddlejeae</taxon>
        <taxon>Buddleja</taxon>
    </lineage>
</organism>
<proteinExistence type="predicted"/>
<evidence type="ECO:0000313" key="3">
    <source>
        <dbReference type="Proteomes" id="UP000826271"/>
    </source>
</evidence>
<dbReference type="EMBL" id="WHWC01000138">
    <property type="protein sequence ID" value="KAG8362980.1"/>
    <property type="molecule type" value="Genomic_DNA"/>
</dbReference>
<feature type="region of interest" description="Disordered" evidence="1">
    <location>
        <begin position="67"/>
        <end position="113"/>
    </location>
</feature>
<protein>
    <submittedName>
        <fullName evidence="2">Uncharacterized protein</fullName>
    </submittedName>
</protein>
<feature type="compositionally biased region" description="Polar residues" evidence="1">
    <location>
        <begin position="10"/>
        <end position="21"/>
    </location>
</feature>
<evidence type="ECO:0000313" key="2">
    <source>
        <dbReference type="EMBL" id="KAG8362980.1"/>
    </source>
</evidence>
<comment type="caution">
    <text evidence="2">The sequence shown here is derived from an EMBL/GenBank/DDBJ whole genome shotgun (WGS) entry which is preliminary data.</text>
</comment>
<evidence type="ECO:0000256" key="1">
    <source>
        <dbReference type="SAM" id="MobiDB-lite"/>
    </source>
</evidence>
<sequence length="236" mass="26127">MPRVKLCHRNPTQKIRRNSTANPPPVVTLYCDWTASAPDLATASQPPTKSDAYAPSSTLITITSLPPEAAAAPPPAAKHADHPRSSSPTISLGSSSSSQSLNDSPPQRSRPGKCVDFDALTALNIRDEYIELVDGIGWSGYFYVKLPAFVELTREFYTTMGIVTLNHGRATFTSPRPTLQPKKQKHRDMEESPRDTISSTPETSDMPFFYRHFEDCLNHIGSKLDRILTHFHIPPD</sequence>
<name>A0AAV6W7R1_9LAMI</name>
<reference evidence="2" key="1">
    <citation type="submission" date="2019-10" db="EMBL/GenBank/DDBJ databases">
        <authorList>
            <person name="Zhang R."/>
            <person name="Pan Y."/>
            <person name="Wang J."/>
            <person name="Ma R."/>
            <person name="Yu S."/>
        </authorList>
    </citation>
    <scope>NUCLEOTIDE SEQUENCE</scope>
    <source>
        <strain evidence="2">LA-IB0</strain>
        <tissue evidence="2">Leaf</tissue>
    </source>
</reference>
<dbReference type="AlphaFoldDB" id="A0AAV6W7R1"/>
<feature type="compositionally biased region" description="Low complexity" evidence="1">
    <location>
        <begin position="85"/>
        <end position="106"/>
    </location>
</feature>
<gene>
    <name evidence="2" type="ORF">BUALT_BualtUnG0017300</name>
</gene>
<dbReference type="Proteomes" id="UP000826271">
    <property type="component" value="Unassembled WGS sequence"/>
</dbReference>
<feature type="region of interest" description="Disordered" evidence="1">
    <location>
        <begin position="1"/>
        <end position="23"/>
    </location>
</feature>
<accession>A0AAV6W7R1</accession>
<keyword evidence="3" id="KW-1185">Reference proteome</keyword>